<dbReference type="InterPro" id="IPR016024">
    <property type="entry name" value="ARM-type_fold"/>
</dbReference>
<dbReference type="InterPro" id="IPR024931">
    <property type="entry name" value="Importin_alpha"/>
</dbReference>
<gene>
    <name evidence="6" type="ORF">BSTOLATCC_MIC202</name>
</gene>
<dbReference type="InterPro" id="IPR011989">
    <property type="entry name" value="ARM-like"/>
</dbReference>
<name>A0AAU9ICW6_9CILI</name>
<proteinExistence type="inferred from homology"/>
<sequence length="527" mass="60497">MIDCTDNKIDNSSRFEQRNSNFMALDPMNLMKRNENYSVKLRKDQRKDFFQKKRLRLDDRTEETEDENEMPNFSLLNPKEKLLAIYSYWITADTHEKIVYSLKSFRRTLKQFSKSTELLPELREEYIDKLTSFIGTGYPDSLESEAVWTISNLASMEKPIVDRLVSSNLIPILIESLQEFKPLSNENAILAIGNICIDQNKYRDILVNVYHLHEILLDYLVKNWNSLPMATLESLAWCSSNLIAYKTPVPYSIYEKIITIFKYLIKIENAPMQKYILEGLNTITDGDNKRIQLVINAGFLQKIISALASNNKSLSVSAIKTIGNISSGDDHHTQLLLDSNILDVLASQGGSNILSIRKDVAYTLSNIAGGTKEQLGCLIHHPVCQRIMKLLVDKHFEVKREASFIIRNIANVATDNDILFLVEQNVFIYFRETLNEIDPKIIINLLEFVERALDCGRTKAGSSDPQLNISIGALHLANCIERIENLYNHMNLKIRAIVEQIIKKYFDLEDNECNMEDSSMPEIFEFS</sequence>
<evidence type="ECO:0000256" key="5">
    <source>
        <dbReference type="PIRNR" id="PIRNR005673"/>
    </source>
</evidence>
<dbReference type="Gene3D" id="1.25.10.10">
    <property type="entry name" value="Leucine-rich Repeat Variant"/>
    <property type="match status" value="1"/>
</dbReference>
<comment type="caution">
    <text evidence="6">The sequence shown here is derived from an EMBL/GenBank/DDBJ whole genome shotgun (WGS) entry which is preliminary data.</text>
</comment>
<dbReference type="PIRSF" id="PIRSF005673">
    <property type="entry name" value="Importin_alpha"/>
    <property type="match status" value="1"/>
</dbReference>
<organism evidence="6 7">
    <name type="scientific">Blepharisma stoltei</name>
    <dbReference type="NCBI Taxonomy" id="1481888"/>
    <lineage>
        <taxon>Eukaryota</taxon>
        <taxon>Sar</taxon>
        <taxon>Alveolata</taxon>
        <taxon>Ciliophora</taxon>
        <taxon>Postciliodesmatophora</taxon>
        <taxon>Heterotrichea</taxon>
        <taxon>Heterotrichida</taxon>
        <taxon>Blepharismidae</taxon>
        <taxon>Blepharisma</taxon>
    </lineage>
</organism>
<comment type="similarity">
    <text evidence="1 5">Belongs to the importin alpha family.</text>
</comment>
<keyword evidence="4 5" id="KW-0653">Protein transport</keyword>
<keyword evidence="2 5" id="KW-0813">Transport</keyword>
<dbReference type="Proteomes" id="UP001162131">
    <property type="component" value="Unassembled WGS sequence"/>
</dbReference>
<accession>A0AAU9ICW6</accession>
<dbReference type="SUPFAM" id="SSF48371">
    <property type="entry name" value="ARM repeat"/>
    <property type="match status" value="1"/>
</dbReference>
<evidence type="ECO:0000256" key="3">
    <source>
        <dbReference type="ARBA" id="ARBA00022737"/>
    </source>
</evidence>
<evidence type="ECO:0000256" key="4">
    <source>
        <dbReference type="ARBA" id="ARBA00022927"/>
    </source>
</evidence>
<dbReference type="SMART" id="SM00185">
    <property type="entry name" value="ARM"/>
    <property type="match status" value="5"/>
</dbReference>
<dbReference type="EMBL" id="CAJZBQ010000001">
    <property type="protein sequence ID" value="CAG9309988.1"/>
    <property type="molecule type" value="Genomic_DNA"/>
</dbReference>
<protein>
    <recommendedName>
        <fullName evidence="5">Importin subunit alpha</fullName>
    </recommendedName>
</protein>
<dbReference type="GO" id="GO:0005737">
    <property type="term" value="C:cytoplasm"/>
    <property type="evidence" value="ECO:0007669"/>
    <property type="project" value="InterPro"/>
</dbReference>
<evidence type="ECO:0000256" key="1">
    <source>
        <dbReference type="ARBA" id="ARBA00010394"/>
    </source>
</evidence>
<dbReference type="PANTHER" id="PTHR23316">
    <property type="entry name" value="IMPORTIN ALPHA"/>
    <property type="match status" value="1"/>
</dbReference>
<dbReference type="InterPro" id="IPR000225">
    <property type="entry name" value="Armadillo"/>
</dbReference>
<keyword evidence="7" id="KW-1185">Reference proteome</keyword>
<evidence type="ECO:0000313" key="6">
    <source>
        <dbReference type="EMBL" id="CAG9309988.1"/>
    </source>
</evidence>
<dbReference type="AlphaFoldDB" id="A0AAU9ICW6"/>
<dbReference type="GO" id="GO:0061608">
    <property type="term" value="F:nuclear import signal receptor activity"/>
    <property type="evidence" value="ECO:0007669"/>
    <property type="project" value="InterPro"/>
</dbReference>
<dbReference type="GO" id="GO:0006606">
    <property type="term" value="P:protein import into nucleus"/>
    <property type="evidence" value="ECO:0007669"/>
    <property type="project" value="InterPro"/>
</dbReference>
<reference evidence="6" key="1">
    <citation type="submission" date="2021-09" db="EMBL/GenBank/DDBJ databases">
        <authorList>
            <consortium name="AG Swart"/>
            <person name="Singh M."/>
            <person name="Singh A."/>
            <person name="Seah K."/>
            <person name="Emmerich C."/>
        </authorList>
    </citation>
    <scope>NUCLEOTIDE SEQUENCE</scope>
    <source>
        <strain evidence="6">ATCC30299</strain>
    </source>
</reference>
<evidence type="ECO:0000256" key="2">
    <source>
        <dbReference type="ARBA" id="ARBA00022448"/>
    </source>
</evidence>
<evidence type="ECO:0000313" key="7">
    <source>
        <dbReference type="Proteomes" id="UP001162131"/>
    </source>
</evidence>
<keyword evidence="3" id="KW-0677">Repeat</keyword>